<keyword evidence="5" id="KW-0677">Repeat</keyword>
<name>A0A498CT40_9FIRM</name>
<dbReference type="AlphaFoldDB" id="A0A498CT40"/>
<evidence type="ECO:0000256" key="4">
    <source>
        <dbReference type="ARBA" id="ARBA00022597"/>
    </source>
</evidence>
<keyword evidence="4" id="KW-0762">Sugar transport</keyword>
<evidence type="ECO:0000256" key="6">
    <source>
        <dbReference type="ARBA" id="ARBA00022741"/>
    </source>
</evidence>
<dbReference type="InterPro" id="IPR017871">
    <property type="entry name" value="ABC_transporter-like_CS"/>
</dbReference>
<dbReference type="Gene3D" id="3.40.50.300">
    <property type="entry name" value="P-loop containing nucleotide triphosphate hydrolases"/>
    <property type="match status" value="2"/>
</dbReference>
<dbReference type="PROSITE" id="PS00211">
    <property type="entry name" value="ABC_TRANSPORTER_1"/>
    <property type="match status" value="1"/>
</dbReference>
<evidence type="ECO:0000256" key="7">
    <source>
        <dbReference type="ARBA" id="ARBA00022840"/>
    </source>
</evidence>
<proteinExistence type="predicted"/>
<dbReference type="GO" id="GO:0005886">
    <property type="term" value="C:plasma membrane"/>
    <property type="evidence" value="ECO:0007669"/>
    <property type="project" value="UniProtKB-SubCell"/>
</dbReference>
<evidence type="ECO:0000256" key="9">
    <source>
        <dbReference type="ARBA" id="ARBA00023136"/>
    </source>
</evidence>
<dbReference type="PROSITE" id="PS50893">
    <property type="entry name" value="ABC_TRANSPORTER_2"/>
    <property type="match status" value="2"/>
</dbReference>
<sequence length="496" mass="54100">MRLAEYILSAQDIKKSFGGIYALDGVELNIKRGETHCLAGENGCGKSTLIKIISGVYQADSGSFTIDGKRFSHITPAQAIDAGVQVIYQDFSLFPNLTVMENLAFNREIANRRSLLSYRRMKQTALEALGKIGLSLDLKTRVADLPIADRQLIAIARALLSDAKLIIMDEPTSALTKKEVANLFRIIAELKEQGVSILFVSHKLDEVFQISDSITIFRSGRHVVTCPAAEMDRRKFSYYMTGREFSEETERPSGDESDVVLETRGLGLRGAFEDVNLSLRRGEILGITGQLGSGRTELALSLFGLERPDGGAVLVEGKPVRIRRVADAEALGIAYVPEDRLTEGLFLPRSITINSAVTRLDALSGPAGTLRRAEMERETADWISRLSIAASDQRSAVGTLSGGNQQKVVLSKWLSRKPKILILNGPTFGVDIGAKYDIYHLLRTYARAGMSIIVASDDLAEVAGLCSRVLVMKDGRICGVFEGEQVTESNLALATA</sequence>
<evidence type="ECO:0000256" key="8">
    <source>
        <dbReference type="ARBA" id="ARBA00022967"/>
    </source>
</evidence>
<dbReference type="CDD" id="cd03215">
    <property type="entry name" value="ABC_Carb_Monos_II"/>
    <property type="match status" value="1"/>
</dbReference>
<reference evidence="11 12" key="1">
    <citation type="submission" date="2018-10" db="EMBL/GenBank/DDBJ databases">
        <title>Anaerotruncus faecis sp. nov., isolated from human feces.</title>
        <authorList>
            <person name="Wang Y.-J."/>
        </authorList>
    </citation>
    <scope>NUCLEOTIDE SEQUENCE [LARGE SCALE GENOMIC DNA]</scope>
    <source>
        <strain evidence="11 12">22A2-44</strain>
    </source>
</reference>
<evidence type="ECO:0000256" key="1">
    <source>
        <dbReference type="ARBA" id="ARBA00004202"/>
    </source>
</evidence>
<feature type="domain" description="ABC transporter" evidence="10">
    <location>
        <begin position="8"/>
        <end position="244"/>
    </location>
</feature>
<dbReference type="Pfam" id="PF00005">
    <property type="entry name" value="ABC_tran"/>
    <property type="match status" value="2"/>
</dbReference>
<feature type="domain" description="ABC transporter" evidence="10">
    <location>
        <begin position="254"/>
        <end position="496"/>
    </location>
</feature>
<evidence type="ECO:0000256" key="2">
    <source>
        <dbReference type="ARBA" id="ARBA00022448"/>
    </source>
</evidence>
<dbReference type="GO" id="GO:0005524">
    <property type="term" value="F:ATP binding"/>
    <property type="evidence" value="ECO:0007669"/>
    <property type="project" value="UniProtKB-KW"/>
</dbReference>
<evidence type="ECO:0000256" key="3">
    <source>
        <dbReference type="ARBA" id="ARBA00022475"/>
    </source>
</evidence>
<evidence type="ECO:0000313" key="11">
    <source>
        <dbReference type="EMBL" id="RLL13525.1"/>
    </source>
</evidence>
<dbReference type="PANTHER" id="PTHR43790:SF1">
    <property type="entry name" value="XYLOSE IMPORT ATP-BINDING PROTEIN XYLG"/>
    <property type="match status" value="1"/>
</dbReference>
<keyword evidence="3" id="KW-1003">Cell membrane</keyword>
<gene>
    <name evidence="11" type="ORF">D4A47_03375</name>
</gene>
<dbReference type="InterPro" id="IPR050107">
    <property type="entry name" value="ABC_carbohydrate_import_ATPase"/>
</dbReference>
<evidence type="ECO:0000313" key="12">
    <source>
        <dbReference type="Proteomes" id="UP000276301"/>
    </source>
</evidence>
<dbReference type="CDD" id="cd03216">
    <property type="entry name" value="ABC_Carb_Monos_I"/>
    <property type="match status" value="1"/>
</dbReference>
<dbReference type="FunFam" id="3.40.50.300:FF:000127">
    <property type="entry name" value="Ribose import ATP-binding protein RbsA"/>
    <property type="match status" value="1"/>
</dbReference>
<dbReference type="Proteomes" id="UP000276301">
    <property type="component" value="Unassembled WGS sequence"/>
</dbReference>
<keyword evidence="12" id="KW-1185">Reference proteome</keyword>
<dbReference type="InterPro" id="IPR003593">
    <property type="entry name" value="AAA+_ATPase"/>
</dbReference>
<keyword evidence="9" id="KW-0472">Membrane</keyword>
<keyword evidence="2" id="KW-0813">Transport</keyword>
<dbReference type="GO" id="GO:0016887">
    <property type="term" value="F:ATP hydrolysis activity"/>
    <property type="evidence" value="ECO:0007669"/>
    <property type="project" value="InterPro"/>
</dbReference>
<keyword evidence="6" id="KW-0547">Nucleotide-binding</keyword>
<dbReference type="EMBL" id="RCHT01000003">
    <property type="protein sequence ID" value="RLL13525.1"/>
    <property type="molecule type" value="Genomic_DNA"/>
</dbReference>
<evidence type="ECO:0000259" key="10">
    <source>
        <dbReference type="PROSITE" id="PS50893"/>
    </source>
</evidence>
<keyword evidence="8" id="KW-1278">Translocase</keyword>
<dbReference type="InterPro" id="IPR027417">
    <property type="entry name" value="P-loop_NTPase"/>
</dbReference>
<dbReference type="InterPro" id="IPR003439">
    <property type="entry name" value="ABC_transporter-like_ATP-bd"/>
</dbReference>
<organism evidence="11 12">
    <name type="scientific">Anaerotruncus massiliensis</name>
    <name type="common">ex Liu et al. 2021</name>
    <dbReference type="NCBI Taxonomy" id="2321404"/>
    <lineage>
        <taxon>Bacteria</taxon>
        <taxon>Bacillati</taxon>
        <taxon>Bacillota</taxon>
        <taxon>Clostridia</taxon>
        <taxon>Eubacteriales</taxon>
        <taxon>Oscillospiraceae</taxon>
        <taxon>Anaerotruncus</taxon>
    </lineage>
</organism>
<evidence type="ECO:0000256" key="5">
    <source>
        <dbReference type="ARBA" id="ARBA00022737"/>
    </source>
</evidence>
<comment type="caution">
    <text evidence="11">The sequence shown here is derived from an EMBL/GenBank/DDBJ whole genome shotgun (WGS) entry which is preliminary data.</text>
</comment>
<dbReference type="SMART" id="SM00382">
    <property type="entry name" value="AAA"/>
    <property type="match status" value="2"/>
</dbReference>
<dbReference type="SUPFAM" id="SSF52540">
    <property type="entry name" value="P-loop containing nucleoside triphosphate hydrolases"/>
    <property type="match status" value="2"/>
</dbReference>
<comment type="subcellular location">
    <subcellularLocation>
        <location evidence="1">Cell membrane</location>
        <topology evidence="1">Peripheral membrane protein</topology>
    </subcellularLocation>
</comment>
<protein>
    <submittedName>
        <fullName evidence="11">Sugar ABC transporter ATP-binding protein</fullName>
    </submittedName>
</protein>
<keyword evidence="7 11" id="KW-0067">ATP-binding</keyword>
<accession>A0A498CT40</accession>
<dbReference type="PANTHER" id="PTHR43790">
    <property type="entry name" value="CARBOHYDRATE TRANSPORT ATP-BINDING PROTEIN MG119-RELATED"/>
    <property type="match status" value="1"/>
</dbReference>